<dbReference type="EMBL" id="VINQ01000001">
    <property type="protein sequence ID" value="KAA0920723.1"/>
    <property type="molecule type" value="Genomic_DNA"/>
</dbReference>
<gene>
    <name evidence="3" type="ORF">FLO80_00660</name>
</gene>
<evidence type="ECO:0000313" key="4">
    <source>
        <dbReference type="Proteomes" id="UP000325291"/>
    </source>
</evidence>
<dbReference type="GO" id="GO:0003677">
    <property type="term" value="F:DNA binding"/>
    <property type="evidence" value="ECO:0007669"/>
    <property type="project" value="InterPro"/>
</dbReference>
<feature type="region of interest" description="Disordered" evidence="1">
    <location>
        <begin position="88"/>
        <end position="260"/>
    </location>
</feature>
<feature type="compositionally biased region" description="Low complexity" evidence="1">
    <location>
        <begin position="170"/>
        <end position="185"/>
    </location>
</feature>
<evidence type="ECO:0000313" key="3">
    <source>
        <dbReference type="EMBL" id="KAA0920723.1"/>
    </source>
</evidence>
<comment type="caution">
    <text evidence="3">The sequence shown here is derived from an EMBL/GenBank/DDBJ whole genome shotgun (WGS) entry which is preliminary data.</text>
</comment>
<keyword evidence="4" id="KW-1185">Reference proteome</keyword>
<evidence type="ECO:0000256" key="1">
    <source>
        <dbReference type="SAM" id="MobiDB-lite"/>
    </source>
</evidence>
<sequence>MGKSADAFRTISEVADWLETPAHVLRFWESKFPQIKPVKRAGGRRYYRPADMELIGGIKKLLHDDGMTIKGVQKILRDQGVKHVAALSPAIDGEMGPGDTVETTTAPTVAPPDDSATVLPFQRAPETEPEPEPAAQGETAAATDQPGDSTEKAAPPESEPADLSPEDAPAPDTDAPAPADTSPDSLPAFLHHGEATPQASPPRSAPRHDPRPDAGSDPQPGPPPREADTPADPDSAPPRPAPIDLSPDPADDSITAPPGLLTAIAARKGKPLAPDARAELRTLRDRLAALHARRSGAAETTAPD</sequence>
<dbReference type="GO" id="GO:0006355">
    <property type="term" value="P:regulation of DNA-templated transcription"/>
    <property type="evidence" value="ECO:0007669"/>
    <property type="project" value="InterPro"/>
</dbReference>
<dbReference type="Gene3D" id="1.10.1660.10">
    <property type="match status" value="1"/>
</dbReference>
<dbReference type="Proteomes" id="UP000325291">
    <property type="component" value="Unassembled WGS sequence"/>
</dbReference>
<dbReference type="SMART" id="SM00422">
    <property type="entry name" value="HTH_MERR"/>
    <property type="match status" value="1"/>
</dbReference>
<dbReference type="InterPro" id="IPR009061">
    <property type="entry name" value="DNA-bd_dom_put_sf"/>
</dbReference>
<dbReference type="CDD" id="cd04765">
    <property type="entry name" value="HTH_MlrA-like_sg2"/>
    <property type="match status" value="1"/>
</dbReference>
<feature type="domain" description="HTH merR-type" evidence="2">
    <location>
        <begin position="10"/>
        <end position="78"/>
    </location>
</feature>
<dbReference type="PROSITE" id="PS50937">
    <property type="entry name" value="HTH_MERR_2"/>
    <property type="match status" value="1"/>
</dbReference>
<dbReference type="AlphaFoldDB" id="A0A5A9ZTM8"/>
<name>A0A5A9ZTM8_9RHOB</name>
<dbReference type="InterPro" id="IPR000551">
    <property type="entry name" value="MerR-type_HTH_dom"/>
</dbReference>
<organism evidence="3 4">
    <name type="scientific">Aquicoccus porphyridii</name>
    <dbReference type="NCBI Taxonomy" id="1852029"/>
    <lineage>
        <taxon>Bacteria</taxon>
        <taxon>Pseudomonadati</taxon>
        <taxon>Pseudomonadota</taxon>
        <taxon>Alphaproteobacteria</taxon>
        <taxon>Rhodobacterales</taxon>
        <taxon>Paracoccaceae</taxon>
        <taxon>Aquicoccus</taxon>
    </lineage>
</organism>
<protein>
    <submittedName>
        <fullName evidence="3">MerR family transcriptional regulator</fullName>
    </submittedName>
</protein>
<dbReference type="Pfam" id="PF13411">
    <property type="entry name" value="MerR_1"/>
    <property type="match status" value="1"/>
</dbReference>
<proteinExistence type="predicted"/>
<evidence type="ECO:0000259" key="2">
    <source>
        <dbReference type="PROSITE" id="PS50937"/>
    </source>
</evidence>
<feature type="compositionally biased region" description="Low complexity" evidence="1">
    <location>
        <begin position="133"/>
        <end position="143"/>
    </location>
</feature>
<dbReference type="SUPFAM" id="SSF46955">
    <property type="entry name" value="Putative DNA-binding domain"/>
    <property type="match status" value="1"/>
</dbReference>
<accession>A0A5A9ZTM8</accession>
<feature type="compositionally biased region" description="Low complexity" evidence="1">
    <location>
        <begin position="99"/>
        <end position="117"/>
    </location>
</feature>
<reference evidence="3 4" key="1">
    <citation type="submission" date="2019-07" db="EMBL/GenBank/DDBJ databases">
        <title>Aquicoccus porphyridii gen. nov., sp. nov., isolated from a small marine red alga, Porphyridium marinum.</title>
        <authorList>
            <person name="Liu L."/>
        </authorList>
    </citation>
    <scope>NUCLEOTIDE SEQUENCE [LARGE SCALE GENOMIC DNA]</scope>
    <source>
        <strain evidence="3 4">L1 8-17</strain>
    </source>
</reference>
<dbReference type="RefSeq" id="WP_111362245.1">
    <property type="nucleotide sequence ID" value="NZ_VINQ01000001.1"/>
</dbReference>